<accession>A0A0F9M5G8</accession>
<evidence type="ECO:0008006" key="2">
    <source>
        <dbReference type="Google" id="ProtNLM"/>
    </source>
</evidence>
<reference evidence="1" key="1">
    <citation type="journal article" date="2015" name="Nature">
        <title>Complex archaea that bridge the gap between prokaryotes and eukaryotes.</title>
        <authorList>
            <person name="Spang A."/>
            <person name="Saw J.H."/>
            <person name="Jorgensen S.L."/>
            <person name="Zaremba-Niedzwiedzka K."/>
            <person name="Martijn J."/>
            <person name="Lind A.E."/>
            <person name="van Eijk R."/>
            <person name="Schleper C."/>
            <person name="Guy L."/>
            <person name="Ettema T.J."/>
        </authorList>
    </citation>
    <scope>NUCLEOTIDE SEQUENCE</scope>
</reference>
<gene>
    <name evidence="1" type="ORF">LCGC14_1115370</name>
</gene>
<organism evidence="1">
    <name type="scientific">marine sediment metagenome</name>
    <dbReference type="NCBI Taxonomy" id="412755"/>
    <lineage>
        <taxon>unclassified sequences</taxon>
        <taxon>metagenomes</taxon>
        <taxon>ecological metagenomes</taxon>
    </lineage>
</organism>
<sequence>MPIQVKFYGDLKEKIQPQQTTDVGSPNIVNIENKGINNVLDILKMYTIEENEISHIFINGKYSGIRKKINFGDKVIIAIFPKNMGVLYKWYFNKEEND</sequence>
<dbReference type="AlphaFoldDB" id="A0A0F9M5G8"/>
<name>A0A0F9M5G8_9ZZZZ</name>
<proteinExistence type="predicted"/>
<comment type="caution">
    <text evidence="1">The sequence shown here is derived from an EMBL/GenBank/DDBJ whole genome shotgun (WGS) entry which is preliminary data.</text>
</comment>
<protein>
    <recommendedName>
        <fullName evidence="2">Ubiquitin Mut7-C domain-containing protein</fullName>
    </recommendedName>
</protein>
<dbReference type="EMBL" id="LAZR01005124">
    <property type="protein sequence ID" value="KKN02675.1"/>
    <property type="molecule type" value="Genomic_DNA"/>
</dbReference>
<evidence type="ECO:0000313" key="1">
    <source>
        <dbReference type="EMBL" id="KKN02675.1"/>
    </source>
</evidence>